<evidence type="ECO:0000313" key="13">
    <source>
        <dbReference type="EMBL" id="OHA48180.1"/>
    </source>
</evidence>
<evidence type="ECO:0000256" key="8">
    <source>
        <dbReference type="HAMAP-Rule" id="MF_00530"/>
    </source>
</evidence>
<dbReference type="STRING" id="1802362.A2806_00900"/>
<dbReference type="PANTHER" id="PTHR13822">
    <property type="entry name" value="ATP SYNTHASE DELTA/EPSILON CHAIN"/>
    <property type="match status" value="1"/>
</dbReference>
<reference evidence="13 14" key="1">
    <citation type="journal article" date="2016" name="Nat. Commun.">
        <title>Thousands of microbial genomes shed light on interconnected biogeochemical processes in an aquifer system.</title>
        <authorList>
            <person name="Anantharaman K."/>
            <person name="Brown C.T."/>
            <person name="Hug L.A."/>
            <person name="Sharon I."/>
            <person name="Castelle C.J."/>
            <person name="Probst A.J."/>
            <person name="Thomas B.C."/>
            <person name="Singh A."/>
            <person name="Wilkins M.J."/>
            <person name="Karaoz U."/>
            <person name="Brodie E.L."/>
            <person name="Williams K.H."/>
            <person name="Hubbard S.S."/>
            <person name="Banfield J.F."/>
        </authorList>
    </citation>
    <scope>NUCLEOTIDE SEQUENCE [LARGE SCALE GENOMIC DNA]</scope>
</reference>
<accession>A0A1G2PIN3</accession>
<protein>
    <recommendedName>
        <fullName evidence="8">ATP synthase epsilon chain</fullName>
    </recommendedName>
    <alternativeName>
        <fullName evidence="8">ATP synthase F1 sector epsilon subunit</fullName>
    </alternativeName>
    <alternativeName>
        <fullName evidence="8">F-ATPase epsilon subunit</fullName>
    </alternativeName>
</protein>
<dbReference type="GO" id="GO:0046933">
    <property type="term" value="F:proton-transporting ATP synthase activity, rotational mechanism"/>
    <property type="evidence" value="ECO:0007669"/>
    <property type="project" value="UniProtKB-UniRule"/>
</dbReference>
<comment type="caution">
    <text evidence="13">The sequence shown here is derived from an EMBL/GenBank/DDBJ whole genome shotgun (WGS) entry which is preliminary data.</text>
</comment>
<dbReference type="Proteomes" id="UP000177629">
    <property type="component" value="Unassembled WGS sequence"/>
</dbReference>
<dbReference type="GO" id="GO:0005524">
    <property type="term" value="F:ATP binding"/>
    <property type="evidence" value="ECO:0007669"/>
    <property type="project" value="UniProtKB-UniRule"/>
</dbReference>
<evidence type="ECO:0000256" key="7">
    <source>
        <dbReference type="ARBA" id="ARBA00023310"/>
    </source>
</evidence>
<proteinExistence type="inferred from homology"/>
<keyword evidence="5 8" id="KW-0472">Membrane</keyword>
<dbReference type="InterPro" id="IPR020546">
    <property type="entry name" value="ATP_synth_F1_dsu/esu_N"/>
</dbReference>
<dbReference type="GO" id="GO:0012505">
    <property type="term" value="C:endomembrane system"/>
    <property type="evidence" value="ECO:0007669"/>
    <property type="project" value="UniProtKB-SubCell"/>
</dbReference>
<dbReference type="EMBL" id="MHSS01000008">
    <property type="protein sequence ID" value="OHA48180.1"/>
    <property type="molecule type" value="Genomic_DNA"/>
</dbReference>
<keyword evidence="6 8" id="KW-0139">CF(1)</keyword>
<comment type="subunit">
    <text evidence="8 9">F-type ATPases have 2 components, CF(1) - the catalytic core - and CF(0) - the membrane proton channel. CF(1) has five subunits: alpha(3), beta(3), gamma(1), delta(1), epsilon(1). CF(0) has three main subunits: a, b and c.</text>
</comment>
<dbReference type="NCBIfam" id="TIGR01216">
    <property type="entry name" value="ATP_synt_epsi"/>
    <property type="match status" value="1"/>
</dbReference>
<dbReference type="Pfam" id="PF00401">
    <property type="entry name" value="ATP-synt_DE"/>
    <property type="match status" value="1"/>
</dbReference>
<dbReference type="AlphaFoldDB" id="A0A1G2PIN3"/>
<keyword evidence="10" id="KW-0175">Coiled coil</keyword>
<keyword evidence="3 8" id="KW-0813">Transport</keyword>
<dbReference type="InterPro" id="IPR036771">
    <property type="entry name" value="ATPsynth_dsu/esu_N"/>
</dbReference>
<feature type="coiled-coil region" evidence="10">
    <location>
        <begin position="93"/>
        <end position="120"/>
    </location>
</feature>
<evidence type="ECO:0000256" key="10">
    <source>
        <dbReference type="SAM" id="Coils"/>
    </source>
</evidence>
<feature type="domain" description="ATP synthase F1 complex delta/epsilon subunit N-terminal" evidence="12">
    <location>
        <begin position="3"/>
        <end position="88"/>
    </location>
</feature>
<evidence type="ECO:0000259" key="12">
    <source>
        <dbReference type="Pfam" id="PF02823"/>
    </source>
</evidence>
<evidence type="ECO:0000256" key="1">
    <source>
        <dbReference type="ARBA" id="ARBA00004184"/>
    </source>
</evidence>
<keyword evidence="4 8" id="KW-0406">Ion transport</keyword>
<evidence type="ECO:0000256" key="6">
    <source>
        <dbReference type="ARBA" id="ARBA00023196"/>
    </source>
</evidence>
<keyword evidence="7 8" id="KW-0066">ATP synthesis</keyword>
<evidence type="ECO:0000256" key="9">
    <source>
        <dbReference type="RuleBase" id="RU003656"/>
    </source>
</evidence>
<keyword evidence="8" id="KW-1003">Cell membrane</keyword>
<evidence type="ECO:0000256" key="3">
    <source>
        <dbReference type="ARBA" id="ARBA00022448"/>
    </source>
</evidence>
<dbReference type="SUPFAM" id="SSF51344">
    <property type="entry name" value="Epsilon subunit of F1F0-ATP synthase N-terminal domain"/>
    <property type="match status" value="1"/>
</dbReference>
<feature type="domain" description="ATP synthase epsilon subunit C-terminal" evidence="11">
    <location>
        <begin position="93"/>
        <end position="139"/>
    </location>
</feature>
<keyword evidence="8" id="KW-0375">Hydrogen ion transport</keyword>
<dbReference type="Pfam" id="PF02823">
    <property type="entry name" value="ATP-synt_DE_N"/>
    <property type="match status" value="1"/>
</dbReference>
<evidence type="ECO:0000313" key="14">
    <source>
        <dbReference type="Proteomes" id="UP000177629"/>
    </source>
</evidence>
<dbReference type="Gene3D" id="2.60.15.10">
    <property type="entry name" value="F0F1 ATP synthase delta/epsilon subunit, N-terminal"/>
    <property type="match status" value="1"/>
</dbReference>
<evidence type="ECO:0000259" key="11">
    <source>
        <dbReference type="Pfam" id="PF00401"/>
    </source>
</evidence>
<evidence type="ECO:0000256" key="5">
    <source>
        <dbReference type="ARBA" id="ARBA00023136"/>
    </source>
</evidence>
<sequence>MKIHFEITTPERQFVKDEVDSVTAMTQVGELTILNNHIPLVVPVAPGEVRVKKDGEELYFAVAGGFLEVRRELKGEPHDTRATILADSAVRVEEIEEVEAEQARQRAKKAMEEYKTTDSEKFAEATAAFERALSQLHVARRRKARGQTGIQQE</sequence>
<comment type="subcellular location">
    <subcellularLocation>
        <location evidence="8">Cell membrane</location>
        <topology evidence="8">Peripheral membrane protein</topology>
    </subcellularLocation>
    <subcellularLocation>
        <location evidence="1">Endomembrane system</location>
        <topology evidence="1">Peripheral membrane protein</topology>
    </subcellularLocation>
</comment>
<evidence type="ECO:0000256" key="2">
    <source>
        <dbReference type="ARBA" id="ARBA00005712"/>
    </source>
</evidence>
<evidence type="ECO:0000256" key="4">
    <source>
        <dbReference type="ARBA" id="ARBA00023065"/>
    </source>
</evidence>
<dbReference type="InterPro" id="IPR001469">
    <property type="entry name" value="ATP_synth_F1_dsu/esu"/>
</dbReference>
<name>A0A1G2PIN3_9BACT</name>
<dbReference type="CDD" id="cd12152">
    <property type="entry name" value="F1-ATPase_delta"/>
    <property type="match status" value="1"/>
</dbReference>
<organism evidence="13 14">
    <name type="scientific">Candidatus Terrybacteria bacterium RIFCSPHIGHO2_01_FULL_48_17</name>
    <dbReference type="NCBI Taxonomy" id="1802362"/>
    <lineage>
        <taxon>Bacteria</taxon>
        <taxon>Candidatus Terryibacteriota</taxon>
    </lineage>
</organism>
<dbReference type="HAMAP" id="MF_00530">
    <property type="entry name" value="ATP_synth_epsil_bac"/>
    <property type="match status" value="1"/>
</dbReference>
<dbReference type="InterPro" id="IPR020547">
    <property type="entry name" value="ATP_synth_F1_esu_C"/>
</dbReference>
<comment type="similarity">
    <text evidence="2 8 9">Belongs to the ATPase epsilon chain family.</text>
</comment>
<comment type="function">
    <text evidence="8">Produces ATP from ADP in the presence of a proton gradient across the membrane.</text>
</comment>
<gene>
    <name evidence="8" type="primary">atpC</name>
    <name evidence="13" type="ORF">A2806_00900</name>
</gene>
<dbReference type="PANTHER" id="PTHR13822:SF10">
    <property type="entry name" value="ATP SYNTHASE EPSILON CHAIN, CHLOROPLASTIC"/>
    <property type="match status" value="1"/>
</dbReference>
<dbReference type="GO" id="GO:0005886">
    <property type="term" value="C:plasma membrane"/>
    <property type="evidence" value="ECO:0007669"/>
    <property type="project" value="UniProtKB-SubCell"/>
</dbReference>
<dbReference type="GO" id="GO:0045259">
    <property type="term" value="C:proton-transporting ATP synthase complex"/>
    <property type="evidence" value="ECO:0007669"/>
    <property type="project" value="UniProtKB-KW"/>
</dbReference>